<name>A0A941FGF8_9ACTN</name>
<dbReference type="EMBL" id="JAGTPG010000002">
    <property type="protein sequence ID" value="MBR8643494.1"/>
    <property type="molecule type" value="Genomic_DNA"/>
</dbReference>
<sequence length="176" mass="20273">MFTRLFRRGRGRFPALGDDRRRDAELRSHSRRLMRELAPPLPLGVTRLCELLAEQRGTPIRLLEWDLPADGPFGVLLSRQDEDVIVYQAKTTKAHQEHIILHEVGHIVAYDLAGERPEQPQLRNCYSDRDERDAEIVASTLMHQAMTAQRQARRHGLDEPWRPSVYGSLVFEDGLT</sequence>
<dbReference type="AlphaFoldDB" id="A0A941FGF8"/>
<organism evidence="1 2">
    <name type="scientific">Streptomyces tuirus</name>
    <dbReference type="NCBI Taxonomy" id="68278"/>
    <lineage>
        <taxon>Bacteria</taxon>
        <taxon>Bacillati</taxon>
        <taxon>Actinomycetota</taxon>
        <taxon>Actinomycetes</taxon>
        <taxon>Kitasatosporales</taxon>
        <taxon>Streptomycetaceae</taxon>
        <taxon>Streptomyces</taxon>
    </lineage>
</organism>
<evidence type="ECO:0000313" key="2">
    <source>
        <dbReference type="Proteomes" id="UP000682308"/>
    </source>
</evidence>
<accession>A0A941FGF8</accession>
<evidence type="ECO:0000313" key="1">
    <source>
        <dbReference type="EMBL" id="MBR8643494.1"/>
    </source>
</evidence>
<evidence type="ECO:0008006" key="3">
    <source>
        <dbReference type="Google" id="ProtNLM"/>
    </source>
</evidence>
<proteinExistence type="predicted"/>
<gene>
    <name evidence="1" type="ORF">KEF29_39405</name>
</gene>
<reference evidence="1 2" key="1">
    <citation type="submission" date="2021-04" db="EMBL/GenBank/DDBJ databases">
        <title>Characterization of the biosynthetic gene cluster of new lipopeptides with antitumor activity in the genome of the marine Streptomyces PHM034.</title>
        <authorList>
            <person name="Ceniceros A."/>
            <person name="Canedo L."/>
            <person name="Mendez C."/>
            <person name="Olano C."/>
            <person name="Schleissner C."/>
            <person name="Cuevas C."/>
            <person name="De La Calle F."/>
            <person name="Salas J.A."/>
        </authorList>
    </citation>
    <scope>NUCLEOTIDE SEQUENCE [LARGE SCALE GENOMIC DNA]</scope>
    <source>
        <strain evidence="1 2">PHM034</strain>
    </source>
</reference>
<keyword evidence="2" id="KW-1185">Reference proteome</keyword>
<protein>
    <recommendedName>
        <fullName evidence="3">IrrE N-terminal-like domain-containing protein</fullName>
    </recommendedName>
</protein>
<dbReference type="Proteomes" id="UP000682308">
    <property type="component" value="Unassembled WGS sequence"/>
</dbReference>
<comment type="caution">
    <text evidence="1">The sequence shown here is derived from an EMBL/GenBank/DDBJ whole genome shotgun (WGS) entry which is preliminary data.</text>
</comment>